<organism evidence="1 2">
    <name type="scientific">Hibiscus sabdariffa</name>
    <name type="common">roselle</name>
    <dbReference type="NCBI Taxonomy" id="183260"/>
    <lineage>
        <taxon>Eukaryota</taxon>
        <taxon>Viridiplantae</taxon>
        <taxon>Streptophyta</taxon>
        <taxon>Embryophyta</taxon>
        <taxon>Tracheophyta</taxon>
        <taxon>Spermatophyta</taxon>
        <taxon>Magnoliopsida</taxon>
        <taxon>eudicotyledons</taxon>
        <taxon>Gunneridae</taxon>
        <taxon>Pentapetalae</taxon>
        <taxon>rosids</taxon>
        <taxon>malvids</taxon>
        <taxon>Malvales</taxon>
        <taxon>Malvaceae</taxon>
        <taxon>Malvoideae</taxon>
        <taxon>Hibiscus</taxon>
    </lineage>
</organism>
<evidence type="ECO:0000313" key="1">
    <source>
        <dbReference type="EMBL" id="KAK9011151.1"/>
    </source>
</evidence>
<dbReference type="Proteomes" id="UP001396334">
    <property type="component" value="Unassembled WGS sequence"/>
</dbReference>
<keyword evidence="2" id="KW-1185">Reference proteome</keyword>
<dbReference type="InterPro" id="IPR011989">
    <property type="entry name" value="ARM-like"/>
</dbReference>
<dbReference type="EMBL" id="JBBPBN010000023">
    <property type="protein sequence ID" value="KAK9011151.1"/>
    <property type="molecule type" value="Genomic_DNA"/>
</dbReference>
<proteinExistence type="predicted"/>
<name>A0ABR2REC1_9ROSI</name>
<reference evidence="1 2" key="1">
    <citation type="journal article" date="2024" name="G3 (Bethesda)">
        <title>Genome assembly of Hibiscus sabdariffa L. provides insights into metabolisms of medicinal natural products.</title>
        <authorList>
            <person name="Kim T."/>
        </authorList>
    </citation>
    <scope>NUCLEOTIDE SEQUENCE [LARGE SCALE GENOMIC DNA]</scope>
    <source>
        <strain evidence="1">TK-2024</strain>
        <tissue evidence="1">Old leaves</tissue>
    </source>
</reference>
<dbReference type="InterPro" id="IPR016024">
    <property type="entry name" value="ARM-type_fold"/>
</dbReference>
<sequence>MFLTRRWQSSRNESLKFCTVLVQRHLFQFSISKFAPFLEDATLARHCIVVLRNLCNNQEYWLSIIETLGCITSIAMLIETDRHDEDLEHALRRIVLTLCSQRVEYCQLVMDECDIFPALFDVSVNGSALELLRLLSDTNHDDEE</sequence>
<comment type="caution">
    <text evidence="1">The sequence shown here is derived from an EMBL/GenBank/DDBJ whole genome shotgun (WGS) entry which is preliminary data.</text>
</comment>
<evidence type="ECO:0000313" key="2">
    <source>
        <dbReference type="Proteomes" id="UP001396334"/>
    </source>
</evidence>
<gene>
    <name evidence="1" type="ORF">V6N11_044006</name>
</gene>
<protein>
    <submittedName>
        <fullName evidence="1">Uncharacterized protein</fullName>
    </submittedName>
</protein>
<dbReference type="SUPFAM" id="SSF48371">
    <property type="entry name" value="ARM repeat"/>
    <property type="match status" value="1"/>
</dbReference>
<dbReference type="Gene3D" id="1.25.10.10">
    <property type="entry name" value="Leucine-rich Repeat Variant"/>
    <property type="match status" value="1"/>
</dbReference>
<accession>A0ABR2REC1</accession>